<accession>A0A1H8ZUQ0</accession>
<evidence type="ECO:0000313" key="4">
    <source>
        <dbReference type="Proteomes" id="UP000199496"/>
    </source>
</evidence>
<name>A0A1H8ZUQ0_9GAMM</name>
<dbReference type="STRING" id="867345.SAMN05421693_10371"/>
<evidence type="ECO:0000313" key="3">
    <source>
        <dbReference type="EMBL" id="SEP68114.1"/>
    </source>
</evidence>
<sequence length="150" mass="16521">MEHYREYGEQVRVVRPLRNDGTYPGMDRGELLVPRGSIGVVIGRGTFLQDQVIYTVNFMDAGRVVGCRQEELIDADAPWVPTRYEFRDKVTPAIPLGINGETVVAPGAVGEICKVLRDLPDGVAYHVNFDGRVLQVPEKALTDPSGEIPA</sequence>
<reference evidence="3 4" key="1">
    <citation type="submission" date="2016-10" db="EMBL/GenBank/DDBJ databases">
        <authorList>
            <person name="de Groot N.N."/>
        </authorList>
    </citation>
    <scope>NUCLEOTIDE SEQUENCE [LARGE SCALE GENOMIC DNA]</scope>
    <source>
        <strain evidence="3 4">B7-7</strain>
    </source>
</reference>
<dbReference type="Pfam" id="PF04319">
    <property type="entry name" value="NifZ"/>
    <property type="match status" value="1"/>
</dbReference>
<keyword evidence="4" id="KW-1185">Reference proteome</keyword>
<comment type="similarity">
    <text evidence="1">Belongs to the NifZ family.</text>
</comment>
<dbReference type="OrthoDB" id="9801083at2"/>
<dbReference type="GO" id="GO:0009399">
    <property type="term" value="P:nitrogen fixation"/>
    <property type="evidence" value="ECO:0007669"/>
    <property type="project" value="InterPro"/>
</dbReference>
<evidence type="ECO:0000256" key="1">
    <source>
        <dbReference type="ARBA" id="ARBA00008027"/>
    </source>
</evidence>
<organism evidence="3 4">
    <name type="scientific">Ectothiorhodospira magna</name>
    <dbReference type="NCBI Taxonomy" id="867345"/>
    <lineage>
        <taxon>Bacteria</taxon>
        <taxon>Pseudomonadati</taxon>
        <taxon>Pseudomonadota</taxon>
        <taxon>Gammaproteobacteria</taxon>
        <taxon>Chromatiales</taxon>
        <taxon>Ectothiorhodospiraceae</taxon>
        <taxon>Ectothiorhodospira</taxon>
    </lineage>
</organism>
<gene>
    <name evidence="3" type="ORF">SAMN05421693_10371</name>
</gene>
<keyword evidence="2" id="KW-0535">Nitrogen fixation</keyword>
<dbReference type="AlphaFoldDB" id="A0A1H8ZUQ0"/>
<dbReference type="EMBL" id="FOFO01000003">
    <property type="protein sequence ID" value="SEP68114.1"/>
    <property type="molecule type" value="Genomic_DNA"/>
</dbReference>
<dbReference type="RefSeq" id="WP_090203358.1">
    <property type="nucleotide sequence ID" value="NZ_FOFO01000003.1"/>
</dbReference>
<dbReference type="InterPro" id="IPR007415">
    <property type="entry name" value="Nitrogenase_MoFe_mat_NifZ"/>
</dbReference>
<proteinExistence type="inferred from homology"/>
<protein>
    <submittedName>
        <fullName evidence="3">Nitrogen fixation protein NifZ</fullName>
    </submittedName>
</protein>
<evidence type="ECO:0000256" key="2">
    <source>
        <dbReference type="ARBA" id="ARBA00023231"/>
    </source>
</evidence>
<dbReference type="Proteomes" id="UP000199496">
    <property type="component" value="Unassembled WGS sequence"/>
</dbReference>